<comment type="subcellular location">
    <subcellularLocation>
        <location evidence="1">Cytoplasm</location>
    </subcellularLocation>
</comment>
<sequence>MPRSAFEVSTLLGVNTRQVSTIAVVSAGDRMFLGAGDGSLTAHECRGDTPNALKASSFECREVDSLRKGLSSDRRPVLDLLAVEAWRALLGLLDGQLTAYDMYTYRPLASVPSTRGASCFCVDEERRLVFVANKKRLQVLAWQAVSLAPRRDFPLPETPRSMALVPEDADGPAGSSGPKLVLALRKEYSVMDATTGALSPALLLSDRDQLDASASSMTSSISGLGGGGSSSHGVILPVPASSARGARVLLSSGSRGLLVDLVGRGHEERLTWTAPPLSVCLSTAFFVAALPRQVEVHDLASLAPLQTFDLPGATCMTTCPVGGGRGDLTYVATANSVNLLKLIPIEFQVETLAESGSYEDALSLCAMCKDMSVLGSVNVLSIHERYAYDLFSWGDYEGAVGHFLVAETPVDHVLSLFPSLAPPEFVPPGGSLQGPNTPKKGPTSSGEPPRQLTGVSRSRAASAVMTFLERHRPAILAAAEREDCQKADDAEDADGPAEASPAAGGEGDGGGSGNSDNDGKAGDTLVLLDTMLMSSYVQCSPPRHSALVELLSGPNRCSLAACAPLLAASGPSFIEALLCLYRGRGLHEDALALATEDRCVAPSSSSYSGGSGGGGGGWTAPQFRRWLAAYLRELRLSSEPAHRALVLRSVKPLLEADPALGLSVFLNEHRQATGLSHHGGFLAQRRVGVSRRAGGASADGRRAEAGLAPHDVVSFLKTITPSESGRANAETSAAATAAAAQPAKEGQAVPMTIPFTSGRALAVGYLQVLIDAAAGGGGEGGGGAREGEVTSALHDELAYLLMEGLLVEQGAAADRGQSSRRLGSSKNIAKDKNGLAAAYRQRLQLFLQTSEKYNPARLLSVIPSHFLEEHALLLSRLGRHEEVLHIYVRQLKNREMAEAYCGRIWERCESAAKAKSTAKRGAPADAATATPSPDEEVYLFLLKVYLQGQNKAGGHHPAQSKAGSPSSLKVSDDGVAAVGEEVGGLDEAVSLLERHFSRVDPVKVMALLPPSVPVSKLVPFLSSAVRHAEARRRSNQVTHQLCRADYVNVKFELIQLQGQVSRVPELSLASFPQLGTLLRTCPPVELTDPTADYGVGCIKHVFESFIVLQFDVTNRLRDQRLHNVLVKVECSDPDLYSIKTERHFPALPPHGSGSCYTVLARSPSAGGVGRGSVGGIGGGPSVLFMCELRFTSARIGSGGAQGIGMAESAYDKGGGFMEEYLLEDLELSPADLGE</sequence>
<evidence type="ECO:0000313" key="7">
    <source>
        <dbReference type="EMBL" id="CBJ28092.1"/>
    </source>
</evidence>
<dbReference type="GO" id="GO:0030126">
    <property type="term" value="C:COPI vesicle coat"/>
    <property type="evidence" value="ECO:0007669"/>
    <property type="project" value="InterPro"/>
</dbReference>
<keyword evidence="4" id="KW-0653">Protein transport</keyword>
<dbReference type="InterPro" id="IPR011047">
    <property type="entry name" value="Quinoprotein_ADH-like_sf"/>
</dbReference>
<evidence type="ECO:0000256" key="2">
    <source>
        <dbReference type="ARBA" id="ARBA00022448"/>
    </source>
</evidence>
<evidence type="ECO:0000256" key="4">
    <source>
        <dbReference type="ARBA" id="ARBA00022927"/>
    </source>
</evidence>
<keyword evidence="3" id="KW-0963">Cytoplasm</keyword>
<dbReference type="PANTHER" id="PTHR12894">
    <property type="entry name" value="CNH DOMAIN CONTAINING"/>
    <property type="match status" value="1"/>
</dbReference>
<dbReference type="Pfam" id="PF08752">
    <property type="entry name" value="COP-gamma_platf"/>
    <property type="match status" value="1"/>
</dbReference>
<dbReference type="EMBL" id="FN649760">
    <property type="protein sequence ID" value="CBJ28092.1"/>
    <property type="molecule type" value="Genomic_DNA"/>
</dbReference>
<dbReference type="PROSITE" id="PS50219">
    <property type="entry name" value="CNH"/>
    <property type="match status" value="1"/>
</dbReference>
<gene>
    <name evidence="7" type="ORF">Esi_0091_0086</name>
</gene>
<dbReference type="InParanoid" id="D7G8R8"/>
<dbReference type="InterPro" id="IPR037067">
    <property type="entry name" value="Coatomer_gsu_app_sf"/>
</dbReference>
<dbReference type="InterPro" id="IPR001180">
    <property type="entry name" value="CNH_dom"/>
</dbReference>
<dbReference type="GO" id="GO:0005198">
    <property type="term" value="F:structural molecule activity"/>
    <property type="evidence" value="ECO:0007669"/>
    <property type="project" value="InterPro"/>
</dbReference>
<dbReference type="InterPro" id="IPR032914">
    <property type="entry name" value="Vam6/VPS39/TRAP1"/>
</dbReference>
<keyword evidence="2" id="KW-0813">Transport</keyword>
<feature type="compositionally biased region" description="Gly residues" evidence="5">
    <location>
        <begin position="504"/>
        <end position="513"/>
    </location>
</feature>
<dbReference type="Pfam" id="PF10366">
    <property type="entry name" value="Vps39_1"/>
    <property type="match status" value="1"/>
</dbReference>
<name>D7G8R8_ECTSI</name>
<feature type="region of interest" description="Disordered" evidence="5">
    <location>
        <begin position="952"/>
        <end position="971"/>
    </location>
</feature>
<dbReference type="SUPFAM" id="SSF49348">
    <property type="entry name" value="Clathrin adaptor appendage domain"/>
    <property type="match status" value="1"/>
</dbReference>
<dbReference type="GO" id="GO:0006886">
    <property type="term" value="P:intracellular protein transport"/>
    <property type="evidence" value="ECO:0007669"/>
    <property type="project" value="InterPro"/>
</dbReference>
<evidence type="ECO:0000256" key="1">
    <source>
        <dbReference type="ARBA" id="ARBA00004496"/>
    </source>
</evidence>
<protein>
    <recommendedName>
        <fullName evidence="6">CNH domain-containing protein</fullName>
    </recommendedName>
</protein>
<dbReference type="GO" id="GO:0034058">
    <property type="term" value="P:endosomal vesicle fusion"/>
    <property type="evidence" value="ECO:0007669"/>
    <property type="project" value="TreeGrafter"/>
</dbReference>
<feature type="region of interest" description="Disordered" evidence="5">
    <location>
        <begin position="425"/>
        <end position="456"/>
    </location>
</feature>
<proteinExistence type="predicted"/>
<feature type="compositionally biased region" description="Low complexity" evidence="5">
    <location>
        <begin position="727"/>
        <end position="746"/>
    </location>
</feature>
<dbReference type="GO" id="GO:0006914">
    <property type="term" value="P:autophagy"/>
    <property type="evidence" value="ECO:0007669"/>
    <property type="project" value="TreeGrafter"/>
</dbReference>
<dbReference type="eggNOG" id="KOG1078">
    <property type="taxonomic scope" value="Eukaryota"/>
</dbReference>
<evidence type="ECO:0000313" key="8">
    <source>
        <dbReference type="Proteomes" id="UP000002630"/>
    </source>
</evidence>
<evidence type="ECO:0000256" key="3">
    <source>
        <dbReference type="ARBA" id="ARBA00022490"/>
    </source>
</evidence>
<dbReference type="InterPro" id="IPR013040">
    <property type="entry name" value="Coatomer_gsu_app_Ig-like_dom"/>
</dbReference>
<dbReference type="PANTHER" id="PTHR12894:SF27">
    <property type="entry name" value="TRANSFORMING GROWTH FACTOR-BETA RECEPTOR-ASSOCIATED PROTEIN 1"/>
    <property type="match status" value="1"/>
</dbReference>
<organism evidence="7 8">
    <name type="scientific">Ectocarpus siliculosus</name>
    <name type="common">Brown alga</name>
    <name type="synonym">Conferva siliculosa</name>
    <dbReference type="NCBI Taxonomy" id="2880"/>
    <lineage>
        <taxon>Eukaryota</taxon>
        <taxon>Sar</taxon>
        <taxon>Stramenopiles</taxon>
        <taxon>Ochrophyta</taxon>
        <taxon>PX clade</taxon>
        <taxon>Phaeophyceae</taxon>
        <taxon>Ectocarpales</taxon>
        <taxon>Ectocarpaceae</taxon>
        <taxon>Ectocarpus</taxon>
    </lineage>
</organism>
<dbReference type="STRING" id="2880.D7G8R8"/>
<feature type="domain" description="CNH" evidence="6">
    <location>
        <begin position="16"/>
        <end position="323"/>
    </location>
</feature>
<dbReference type="Pfam" id="PF00780">
    <property type="entry name" value="CNH"/>
    <property type="match status" value="1"/>
</dbReference>
<evidence type="ECO:0000259" key="6">
    <source>
        <dbReference type="PROSITE" id="PS50219"/>
    </source>
</evidence>
<accession>D7G8R8</accession>
<reference evidence="7 8" key="1">
    <citation type="journal article" date="2010" name="Nature">
        <title>The Ectocarpus genome and the independent evolution of multicellularity in brown algae.</title>
        <authorList>
            <person name="Cock J.M."/>
            <person name="Sterck L."/>
            <person name="Rouze P."/>
            <person name="Scornet D."/>
            <person name="Allen A.E."/>
            <person name="Amoutzias G."/>
            <person name="Anthouard V."/>
            <person name="Artiguenave F."/>
            <person name="Aury J.M."/>
            <person name="Badger J.H."/>
            <person name="Beszteri B."/>
            <person name="Billiau K."/>
            <person name="Bonnet E."/>
            <person name="Bothwell J.H."/>
            <person name="Bowler C."/>
            <person name="Boyen C."/>
            <person name="Brownlee C."/>
            <person name="Carrano C.J."/>
            <person name="Charrier B."/>
            <person name="Cho G.Y."/>
            <person name="Coelho S.M."/>
            <person name="Collen J."/>
            <person name="Corre E."/>
            <person name="Da Silva C."/>
            <person name="Delage L."/>
            <person name="Delaroque N."/>
            <person name="Dittami S.M."/>
            <person name="Doulbeau S."/>
            <person name="Elias M."/>
            <person name="Farnham G."/>
            <person name="Gachon C.M."/>
            <person name="Gschloessl B."/>
            <person name="Heesch S."/>
            <person name="Jabbari K."/>
            <person name="Jubin C."/>
            <person name="Kawai H."/>
            <person name="Kimura K."/>
            <person name="Kloareg B."/>
            <person name="Kupper F.C."/>
            <person name="Lang D."/>
            <person name="Le Bail A."/>
            <person name="Leblanc C."/>
            <person name="Lerouge P."/>
            <person name="Lohr M."/>
            <person name="Lopez P.J."/>
            <person name="Martens C."/>
            <person name="Maumus F."/>
            <person name="Michel G."/>
            <person name="Miranda-Saavedra D."/>
            <person name="Morales J."/>
            <person name="Moreau H."/>
            <person name="Motomura T."/>
            <person name="Nagasato C."/>
            <person name="Napoli C.A."/>
            <person name="Nelson D.R."/>
            <person name="Nyvall-Collen P."/>
            <person name="Peters A.F."/>
            <person name="Pommier C."/>
            <person name="Potin P."/>
            <person name="Poulain J."/>
            <person name="Quesneville H."/>
            <person name="Read B."/>
            <person name="Rensing S.A."/>
            <person name="Ritter A."/>
            <person name="Rousvoal S."/>
            <person name="Samanta M."/>
            <person name="Samson G."/>
            <person name="Schroeder D.C."/>
            <person name="Segurens B."/>
            <person name="Strittmatter M."/>
            <person name="Tonon T."/>
            <person name="Tregear J.W."/>
            <person name="Valentin K."/>
            <person name="von Dassow P."/>
            <person name="Yamagishi T."/>
            <person name="Van de Peer Y."/>
            <person name="Wincker P."/>
        </authorList>
    </citation>
    <scope>NUCLEOTIDE SEQUENCE [LARGE SCALE GENOMIC DNA]</scope>
    <source>
        <strain evidence="8">Ec32 / CCAP1310/4</strain>
    </source>
</reference>
<evidence type="ECO:0000256" key="5">
    <source>
        <dbReference type="SAM" id="MobiDB-lite"/>
    </source>
</evidence>
<keyword evidence="8" id="KW-1185">Reference proteome</keyword>
<dbReference type="InterPro" id="IPR019452">
    <property type="entry name" value="VPS39/TGF_beta_rcpt-assoc_1"/>
</dbReference>
<feature type="region of interest" description="Disordered" evidence="5">
    <location>
        <begin position="724"/>
        <end position="746"/>
    </location>
</feature>
<dbReference type="OrthoDB" id="5325112at2759"/>
<dbReference type="AlphaFoldDB" id="D7G8R8"/>
<dbReference type="SUPFAM" id="SSF50998">
    <property type="entry name" value="Quinoprotein alcohol dehydrogenase-like"/>
    <property type="match status" value="1"/>
</dbReference>
<dbReference type="eggNOG" id="KOG2063">
    <property type="taxonomic scope" value="Eukaryota"/>
</dbReference>
<dbReference type="Proteomes" id="UP000002630">
    <property type="component" value="Unassembled WGS sequence"/>
</dbReference>
<dbReference type="Gene3D" id="2.60.40.1480">
    <property type="entry name" value="Coatomer, gamma subunit, appendage domain"/>
    <property type="match status" value="1"/>
</dbReference>
<dbReference type="InterPro" id="IPR013041">
    <property type="entry name" value="Clathrin_app_Ig-like_sf"/>
</dbReference>
<feature type="region of interest" description="Disordered" evidence="5">
    <location>
        <begin position="481"/>
        <end position="522"/>
    </location>
</feature>